<dbReference type="Proteomes" id="UP000190044">
    <property type="component" value="Unassembled WGS sequence"/>
</dbReference>
<gene>
    <name evidence="1" type="ORF">SAMN06295937_10691</name>
</gene>
<evidence type="ECO:0000313" key="2">
    <source>
        <dbReference type="Proteomes" id="UP000190044"/>
    </source>
</evidence>
<feature type="non-terminal residue" evidence="1">
    <location>
        <position position="29"/>
    </location>
</feature>
<dbReference type="EMBL" id="FUYP01000069">
    <property type="protein sequence ID" value="SKC06040.1"/>
    <property type="molecule type" value="Genomic_DNA"/>
</dbReference>
<sequence>MRNALSYVPKGQNTVVAAAIRQVFLQPDQ</sequence>
<evidence type="ECO:0000313" key="1">
    <source>
        <dbReference type="EMBL" id="SKC06040.1"/>
    </source>
</evidence>
<proteinExistence type="predicted"/>
<accession>A0A1T5GC97</accession>
<name>A0A1T5GC97_9SPHN</name>
<reference evidence="2" key="1">
    <citation type="submission" date="2017-02" db="EMBL/GenBank/DDBJ databases">
        <authorList>
            <person name="Varghese N."/>
            <person name="Submissions S."/>
        </authorList>
    </citation>
    <scope>NUCLEOTIDE SEQUENCE [LARGE SCALE GENOMIC DNA]</scope>
    <source>
        <strain evidence="2">R11H</strain>
    </source>
</reference>
<organism evidence="1 2">
    <name type="scientific">Sphingopyxis flava</name>
    <dbReference type="NCBI Taxonomy" id="1507287"/>
    <lineage>
        <taxon>Bacteria</taxon>
        <taxon>Pseudomonadati</taxon>
        <taxon>Pseudomonadota</taxon>
        <taxon>Alphaproteobacteria</taxon>
        <taxon>Sphingomonadales</taxon>
        <taxon>Sphingomonadaceae</taxon>
        <taxon>Sphingopyxis</taxon>
    </lineage>
</organism>
<keyword evidence="2" id="KW-1185">Reference proteome</keyword>
<dbReference type="AlphaFoldDB" id="A0A1T5GC97"/>
<protein>
    <submittedName>
        <fullName evidence="1">Uncharacterized protein</fullName>
    </submittedName>
</protein>